<dbReference type="AlphaFoldDB" id="A0AAV0J160"/>
<dbReference type="PANTHER" id="PTHR35546:SF128">
    <property type="entry name" value="F-BOX ASSOCIATED DOMAIN-CONTAINING PROTEIN"/>
    <property type="match status" value="1"/>
</dbReference>
<dbReference type="InterPro" id="IPR056592">
    <property type="entry name" value="Beta-prop_At3g26010-like"/>
</dbReference>
<evidence type="ECO:0000259" key="1">
    <source>
        <dbReference type="Pfam" id="PF24750"/>
    </source>
</evidence>
<name>A0AAV0J160_9ROSI</name>
<dbReference type="Proteomes" id="UP001154282">
    <property type="component" value="Unassembled WGS sequence"/>
</dbReference>
<dbReference type="SUPFAM" id="SSF81383">
    <property type="entry name" value="F-box domain"/>
    <property type="match status" value="1"/>
</dbReference>
<reference evidence="2" key="1">
    <citation type="submission" date="2022-08" db="EMBL/GenBank/DDBJ databases">
        <authorList>
            <person name="Gutierrez-Valencia J."/>
        </authorList>
    </citation>
    <scope>NUCLEOTIDE SEQUENCE</scope>
</reference>
<dbReference type="Gene3D" id="1.20.1280.50">
    <property type="match status" value="1"/>
</dbReference>
<feature type="domain" description="F-box protein At3g26010-like beta-propeller" evidence="1">
    <location>
        <begin position="88"/>
        <end position="235"/>
    </location>
</feature>
<dbReference type="Pfam" id="PF24750">
    <property type="entry name" value="b-prop_At3g26010-like"/>
    <property type="match status" value="1"/>
</dbReference>
<evidence type="ECO:0000313" key="3">
    <source>
        <dbReference type="Proteomes" id="UP001154282"/>
    </source>
</evidence>
<gene>
    <name evidence="2" type="ORF">LITE_LOCUS12126</name>
</gene>
<sequence length="426" mass="49671">MCTIRKVISSSSSTRKVGEDEDLLVEILIRLPGHRSAFRCKPVCRRWNSLISAPYFLRRFVSHHQALSAAESESPVLTVSQVRQLILSFLPSRPQIQSEFSVLDCINDLLLLGFQGRETDQELRRTYLICNPFTKQWVALPLAPVGSSSLGWIVKLVREPFDSLGEDQLFPCQFRVVRIYTPITPPASQAEVDVYIFCSRSGRWTKSVLRLDRELRCVCAYRVVSAHGKLYWLNYLQQLVKWDPSSPAALPTLLDGCEIDQRIRCYGLWVLEGVLHLVCKHWMDVDSILSIWRLEENGRGGSWRKQYEFTFPENVRFIVKNKDGREIEVSDLRFQRVIGLHHERSEVVFLSVFDVPHQESAILSWDMRNKEFKFLAYRDKGIRRFDFQADQLFQPRVTFWPSSIPNHKKWRDTYNGSYNCWFSPSN</sequence>
<dbReference type="InterPro" id="IPR036047">
    <property type="entry name" value="F-box-like_dom_sf"/>
</dbReference>
<dbReference type="InterPro" id="IPR055290">
    <property type="entry name" value="At3g26010-like"/>
</dbReference>
<dbReference type="PANTHER" id="PTHR35546">
    <property type="entry name" value="F-BOX PROTEIN INTERACTION DOMAIN PROTEIN-RELATED"/>
    <property type="match status" value="1"/>
</dbReference>
<accession>A0AAV0J160</accession>
<comment type="caution">
    <text evidence="2">The sequence shown here is derived from an EMBL/GenBank/DDBJ whole genome shotgun (WGS) entry which is preliminary data.</text>
</comment>
<organism evidence="2 3">
    <name type="scientific">Linum tenue</name>
    <dbReference type="NCBI Taxonomy" id="586396"/>
    <lineage>
        <taxon>Eukaryota</taxon>
        <taxon>Viridiplantae</taxon>
        <taxon>Streptophyta</taxon>
        <taxon>Embryophyta</taxon>
        <taxon>Tracheophyta</taxon>
        <taxon>Spermatophyta</taxon>
        <taxon>Magnoliopsida</taxon>
        <taxon>eudicotyledons</taxon>
        <taxon>Gunneridae</taxon>
        <taxon>Pentapetalae</taxon>
        <taxon>rosids</taxon>
        <taxon>fabids</taxon>
        <taxon>Malpighiales</taxon>
        <taxon>Linaceae</taxon>
        <taxon>Linum</taxon>
    </lineage>
</organism>
<evidence type="ECO:0000313" key="2">
    <source>
        <dbReference type="EMBL" id="CAI0403627.1"/>
    </source>
</evidence>
<dbReference type="EMBL" id="CAMGYJ010000004">
    <property type="protein sequence ID" value="CAI0403627.1"/>
    <property type="molecule type" value="Genomic_DNA"/>
</dbReference>
<protein>
    <recommendedName>
        <fullName evidence="1">F-box protein At3g26010-like beta-propeller domain-containing protein</fullName>
    </recommendedName>
</protein>
<proteinExistence type="predicted"/>
<keyword evidence="3" id="KW-1185">Reference proteome</keyword>